<dbReference type="KEGG" id="vg:54986961"/>
<dbReference type="EMBL" id="MG596799">
    <property type="protein sequence ID" value="AUM59622.1"/>
    <property type="molecule type" value="Genomic_DNA"/>
</dbReference>
<protein>
    <submittedName>
        <fullName evidence="1">Uncharacterized protein</fullName>
    </submittedName>
</protein>
<evidence type="ECO:0000313" key="2">
    <source>
        <dbReference type="Proteomes" id="UP000240704"/>
    </source>
</evidence>
<proteinExistence type="predicted"/>
<sequence length="116" mass="12167">MSVYGLLVNNSIGDVLIDPDQFTMKQVAAAVYYGGGYNGPVSVSMPGVLPGMIVIIVPLYASTAGGNIQNNTYEYRNVFAAVPYGVAGNGVVTLYKASGANLRTILNVGIYVLTQN</sequence>
<keyword evidence="2" id="KW-1185">Reference proteome</keyword>
<dbReference type="RefSeq" id="YP_009796571.1">
    <property type="nucleotide sequence ID" value="NC_047902.1"/>
</dbReference>
<reference evidence="2" key="1">
    <citation type="submission" date="2017-11" db="EMBL/GenBank/DDBJ databases">
        <title>Genome sequence and characterization of the novel virulent phage PMBT3 infecting Pseudomonas sp.</title>
        <authorList>
            <person name="Koberg S."/>
            <person name="Brinks E."/>
            <person name="Heller K.J."/>
            <person name="Neve H."/>
            <person name="Franz C.M.A.P."/>
        </authorList>
    </citation>
    <scope>NUCLEOTIDE SEQUENCE [LARGE SCALE GENOMIC DNA]</scope>
</reference>
<dbReference type="GeneID" id="54986961"/>
<name>A0A2I6PHU3_9CAUD</name>
<dbReference type="Proteomes" id="UP000240704">
    <property type="component" value="Segment"/>
</dbReference>
<accession>A0A2I6PHU3</accession>
<organism evidence="1 2">
    <name type="scientific">Pseudomonas phage PMBT3</name>
    <dbReference type="NCBI Taxonomy" id="2059856"/>
    <lineage>
        <taxon>Viruses</taxon>
        <taxon>Duplodnaviria</taxon>
        <taxon>Heunggongvirae</taxon>
        <taxon>Uroviricota</taxon>
        <taxon>Caudoviricetes</taxon>
        <taxon>Maxrubnervirus</taxon>
        <taxon>Maxrubnervirus PMBT3</taxon>
    </lineage>
</organism>
<evidence type="ECO:0000313" key="1">
    <source>
        <dbReference type="EMBL" id="AUM59622.1"/>
    </source>
</evidence>